<dbReference type="GO" id="GO:0050614">
    <property type="term" value="F:Delta24-sterol reductase activity"/>
    <property type="evidence" value="ECO:0007669"/>
    <property type="project" value="UniProtKB-EC"/>
</dbReference>
<dbReference type="InterPro" id="IPR006094">
    <property type="entry name" value="Oxid_FAD_bind_N"/>
</dbReference>
<evidence type="ECO:0000313" key="9">
    <source>
        <dbReference type="Proteomes" id="UP000034201"/>
    </source>
</evidence>
<dbReference type="PROSITE" id="PS51387">
    <property type="entry name" value="FAD_PCMH"/>
    <property type="match status" value="1"/>
</dbReference>
<dbReference type="GO" id="GO:0071949">
    <property type="term" value="F:FAD binding"/>
    <property type="evidence" value="ECO:0007669"/>
    <property type="project" value="InterPro"/>
</dbReference>
<keyword evidence="3" id="KW-0812">Transmembrane</keyword>
<dbReference type="EMBL" id="LCQQ01000042">
    <property type="protein sequence ID" value="KKW20206.1"/>
    <property type="molecule type" value="Genomic_DNA"/>
</dbReference>
<evidence type="ECO:0000256" key="1">
    <source>
        <dbReference type="ARBA" id="ARBA00004167"/>
    </source>
</evidence>
<dbReference type="InterPro" id="IPR036318">
    <property type="entry name" value="FAD-bd_PCMH-like_sf"/>
</dbReference>
<gene>
    <name evidence="8" type="ORF">UY61_C0042G0008</name>
</gene>
<accession>A0A0G1WN63</accession>
<evidence type="ECO:0000256" key="4">
    <source>
        <dbReference type="ARBA" id="ARBA00022989"/>
    </source>
</evidence>
<organism evidence="8 9">
    <name type="scientific">Candidatus Adlerbacteria bacterium GW2011_GWC1_50_9</name>
    <dbReference type="NCBI Taxonomy" id="1618608"/>
    <lineage>
        <taxon>Bacteria</taxon>
        <taxon>Candidatus Adleribacteriota</taxon>
    </lineage>
</organism>
<dbReference type="SUPFAM" id="SSF56176">
    <property type="entry name" value="FAD-binding/transporter-associated domain-like"/>
    <property type="match status" value="1"/>
</dbReference>
<dbReference type="GO" id="GO:0000246">
    <property type="term" value="F:Delta24(24-1) sterol reductase activity"/>
    <property type="evidence" value="ECO:0007669"/>
    <property type="project" value="TreeGrafter"/>
</dbReference>
<dbReference type="Gene3D" id="3.30.465.10">
    <property type="match status" value="1"/>
</dbReference>
<dbReference type="EC" id="1.3.1.72" evidence="2"/>
<keyword evidence="5" id="KW-0560">Oxidoreductase</keyword>
<proteinExistence type="predicted"/>
<comment type="caution">
    <text evidence="8">The sequence shown here is derived from an EMBL/GenBank/DDBJ whole genome shotgun (WGS) entry which is preliminary data.</text>
</comment>
<dbReference type="AlphaFoldDB" id="A0A0G1WN63"/>
<keyword evidence="4" id="KW-1133">Transmembrane helix</keyword>
<comment type="subcellular location">
    <subcellularLocation>
        <location evidence="1">Membrane</location>
        <topology evidence="1">Single-pass membrane protein</topology>
    </subcellularLocation>
</comment>
<feature type="domain" description="FAD-binding PCMH-type" evidence="7">
    <location>
        <begin position="1"/>
        <end position="171"/>
    </location>
</feature>
<dbReference type="InterPro" id="IPR016169">
    <property type="entry name" value="FAD-bd_PCMH_sub2"/>
</dbReference>
<dbReference type="GO" id="GO:0008202">
    <property type="term" value="P:steroid metabolic process"/>
    <property type="evidence" value="ECO:0007669"/>
    <property type="project" value="TreeGrafter"/>
</dbReference>
<evidence type="ECO:0000256" key="5">
    <source>
        <dbReference type="ARBA" id="ARBA00023002"/>
    </source>
</evidence>
<dbReference type="PANTHER" id="PTHR10801">
    <property type="entry name" value="24-DEHYDROCHOLESTEROL REDUCTASE"/>
    <property type="match status" value="1"/>
</dbReference>
<dbReference type="GO" id="GO:0005737">
    <property type="term" value="C:cytoplasm"/>
    <property type="evidence" value="ECO:0007669"/>
    <property type="project" value="TreeGrafter"/>
</dbReference>
<dbReference type="InterPro" id="IPR016166">
    <property type="entry name" value="FAD-bd_PCMH"/>
</dbReference>
<evidence type="ECO:0000259" key="7">
    <source>
        <dbReference type="PROSITE" id="PS51387"/>
    </source>
</evidence>
<evidence type="ECO:0000256" key="3">
    <source>
        <dbReference type="ARBA" id="ARBA00022692"/>
    </source>
</evidence>
<evidence type="ECO:0000313" key="8">
    <source>
        <dbReference type="EMBL" id="KKW20206.1"/>
    </source>
</evidence>
<evidence type="ECO:0000256" key="2">
    <source>
        <dbReference type="ARBA" id="ARBA00012405"/>
    </source>
</evidence>
<reference evidence="8 9" key="1">
    <citation type="journal article" date="2015" name="Nature">
        <title>rRNA introns, odd ribosomes, and small enigmatic genomes across a large radiation of phyla.</title>
        <authorList>
            <person name="Brown C.T."/>
            <person name="Hug L.A."/>
            <person name="Thomas B.C."/>
            <person name="Sharon I."/>
            <person name="Castelle C.J."/>
            <person name="Singh A."/>
            <person name="Wilkins M.J."/>
            <person name="Williams K.H."/>
            <person name="Banfield J.F."/>
        </authorList>
    </citation>
    <scope>NUCLEOTIDE SEQUENCE [LARGE SCALE GENOMIC DNA]</scope>
</reference>
<dbReference type="PANTHER" id="PTHR10801:SF0">
    <property type="entry name" value="DELTA(24)-STEROL REDUCTASE"/>
    <property type="match status" value="1"/>
</dbReference>
<dbReference type="InterPro" id="IPR040165">
    <property type="entry name" value="Diminuto-like"/>
</dbReference>
<dbReference type="GO" id="GO:0016020">
    <property type="term" value="C:membrane"/>
    <property type="evidence" value="ECO:0007669"/>
    <property type="project" value="UniProtKB-SubCell"/>
</dbReference>
<dbReference type="Pfam" id="PF01565">
    <property type="entry name" value="FAD_binding_4"/>
    <property type="match status" value="1"/>
</dbReference>
<evidence type="ECO:0000256" key="6">
    <source>
        <dbReference type="ARBA" id="ARBA00023136"/>
    </source>
</evidence>
<name>A0A0G1WN63_9BACT</name>
<dbReference type="Proteomes" id="UP000034201">
    <property type="component" value="Unassembled WGS sequence"/>
</dbReference>
<sequence length="450" mass="52390">MTGIEDQHFSDLKNIQSHVRYFYSQKKKVKIYHGSTNSTRSLRFENGKVVDISKLNRVITVDVGERYVLVEPNVSMDTLVECTLQYGLVPPVVMEFPGITVGGGIQGGAGESSSFKYGLFHDCCLEYEIVLGNGEIVIASPEKNPDLFFGTACSYGSLGIITLVKLRLVPAKDFVHLTYHAVKSFDEMTRLIDKKTNEAINFVDGIMFSKNFGVVMSGSFSEKQNLPISTFRKATDEWFYLHANEISRCHEQYEEIIPIEDYLFRYDRGGFWMGQYGFSFLKIPFNKFTRFIFNLFCTARRLYRFLHAANLSQRYLVQDLILPKENIFKFLNFVDRELYIYPLWLCPLKPGKYDKLSPSCIETNLVINVGVYGEVNRDFQYFVKLNRNLEKTVSELSGRKVLYAHAYYNFDEFWKIYDREWYNSLRDRYSAERGYQKDMSRLFLLVFGRS</sequence>
<keyword evidence="6" id="KW-0472">Membrane</keyword>
<protein>
    <recommendedName>
        <fullName evidence="2">Delta(24)-sterol reductase</fullName>
        <ecNumber evidence="2">1.3.1.72</ecNumber>
    </recommendedName>
</protein>